<keyword evidence="8 10" id="KW-0333">Golgi apparatus</keyword>
<comment type="similarity">
    <text evidence="2 10">Belongs to the glycosyltransferase 31 family.</text>
</comment>
<dbReference type="EMBL" id="JACVVK020000216">
    <property type="protein sequence ID" value="KAK7484077.1"/>
    <property type="molecule type" value="Genomic_DNA"/>
</dbReference>
<evidence type="ECO:0000313" key="12">
    <source>
        <dbReference type="Proteomes" id="UP001519460"/>
    </source>
</evidence>
<dbReference type="AlphaFoldDB" id="A0ABD0KAJ1"/>
<dbReference type="GO" id="GO:0016757">
    <property type="term" value="F:glycosyltransferase activity"/>
    <property type="evidence" value="ECO:0007669"/>
    <property type="project" value="UniProtKB-KW"/>
</dbReference>
<comment type="subcellular location">
    <subcellularLocation>
        <location evidence="1 10">Golgi apparatus membrane</location>
        <topology evidence="1 10">Single-pass type II membrane protein</topology>
    </subcellularLocation>
</comment>
<keyword evidence="4" id="KW-0808">Transferase</keyword>
<evidence type="ECO:0000256" key="1">
    <source>
        <dbReference type="ARBA" id="ARBA00004323"/>
    </source>
</evidence>
<dbReference type="Pfam" id="PF01762">
    <property type="entry name" value="Galactosyl_T"/>
    <property type="match status" value="1"/>
</dbReference>
<dbReference type="Gene3D" id="3.90.550.50">
    <property type="match status" value="1"/>
</dbReference>
<accession>A0ABD0KAJ1</accession>
<name>A0ABD0KAJ1_9CAEN</name>
<keyword evidence="12" id="KW-1185">Reference proteome</keyword>
<feature type="transmembrane region" description="Helical" evidence="10">
    <location>
        <begin position="308"/>
        <end position="330"/>
    </location>
</feature>
<sequence>MAGRSVLGIEHGMYSINQPSVCIQHSEVLLLVIIRTIFSHFDRRTVIRETWAARKNYHGSFVHVLFFFGPSEDNHVQESLERESALYGDIVQYKTEYPNHSNLTLKTALASEWVGLHCMQSKFVLVADDNIIVDIFKLLPFLRQQLELPLSNSIVLCNFRTSRAEMILSKHNTISERERNFCSNEAYVASPAVVDQLHMTWQTMTSHQKDVWLSSLAKAAGVKFSNTSQYFAGARKKPSVLKTFMAMDYVTSPVMIGIVSEVFQGKEATIMRHIWRIVQEHHTRMQLSNVYRAQFPTAKTNDTGSVQFIAFVLMFIDFLVVFVIFFVIFCRRKRKKWW</sequence>
<dbReference type="PANTHER" id="PTHR11214">
    <property type="entry name" value="BETA-1,3-N-ACETYLGLUCOSAMINYLTRANSFERASE"/>
    <property type="match status" value="1"/>
</dbReference>
<reference evidence="11 12" key="1">
    <citation type="journal article" date="2023" name="Sci. Data">
        <title>Genome assembly of the Korean intertidal mud-creeper Batillaria attramentaria.</title>
        <authorList>
            <person name="Patra A.K."/>
            <person name="Ho P.T."/>
            <person name="Jun S."/>
            <person name="Lee S.J."/>
            <person name="Kim Y."/>
            <person name="Won Y.J."/>
        </authorList>
    </citation>
    <scope>NUCLEOTIDE SEQUENCE [LARGE SCALE GENOMIC DNA]</scope>
    <source>
        <strain evidence="11">Wonlab-2016</strain>
    </source>
</reference>
<evidence type="ECO:0000256" key="2">
    <source>
        <dbReference type="ARBA" id="ARBA00008661"/>
    </source>
</evidence>
<keyword evidence="5 10" id="KW-0812">Transmembrane</keyword>
<keyword evidence="6 10" id="KW-0735">Signal-anchor</keyword>
<evidence type="ECO:0000256" key="6">
    <source>
        <dbReference type="ARBA" id="ARBA00022968"/>
    </source>
</evidence>
<gene>
    <name evidence="11" type="ORF">BaRGS_00024689</name>
</gene>
<dbReference type="PANTHER" id="PTHR11214:SF314">
    <property type="entry name" value="HEXOSYLTRANSFERASE"/>
    <property type="match status" value="1"/>
</dbReference>
<proteinExistence type="inferred from homology"/>
<evidence type="ECO:0000256" key="4">
    <source>
        <dbReference type="ARBA" id="ARBA00022679"/>
    </source>
</evidence>
<dbReference type="Proteomes" id="UP001519460">
    <property type="component" value="Unassembled WGS sequence"/>
</dbReference>
<evidence type="ECO:0000256" key="10">
    <source>
        <dbReference type="RuleBase" id="RU363063"/>
    </source>
</evidence>
<keyword evidence="3 10" id="KW-0328">Glycosyltransferase</keyword>
<evidence type="ECO:0000256" key="9">
    <source>
        <dbReference type="ARBA" id="ARBA00023136"/>
    </source>
</evidence>
<evidence type="ECO:0000256" key="3">
    <source>
        <dbReference type="ARBA" id="ARBA00022676"/>
    </source>
</evidence>
<evidence type="ECO:0000313" key="11">
    <source>
        <dbReference type="EMBL" id="KAK7484077.1"/>
    </source>
</evidence>
<keyword evidence="9 10" id="KW-0472">Membrane</keyword>
<evidence type="ECO:0000256" key="8">
    <source>
        <dbReference type="ARBA" id="ARBA00023034"/>
    </source>
</evidence>
<evidence type="ECO:0000256" key="7">
    <source>
        <dbReference type="ARBA" id="ARBA00022989"/>
    </source>
</evidence>
<protein>
    <recommendedName>
        <fullName evidence="10">Hexosyltransferase</fullName>
        <ecNumber evidence="10">2.4.1.-</ecNumber>
    </recommendedName>
</protein>
<keyword evidence="7 10" id="KW-1133">Transmembrane helix</keyword>
<organism evidence="11 12">
    <name type="scientific">Batillaria attramentaria</name>
    <dbReference type="NCBI Taxonomy" id="370345"/>
    <lineage>
        <taxon>Eukaryota</taxon>
        <taxon>Metazoa</taxon>
        <taxon>Spiralia</taxon>
        <taxon>Lophotrochozoa</taxon>
        <taxon>Mollusca</taxon>
        <taxon>Gastropoda</taxon>
        <taxon>Caenogastropoda</taxon>
        <taxon>Sorbeoconcha</taxon>
        <taxon>Cerithioidea</taxon>
        <taxon>Batillariidae</taxon>
        <taxon>Batillaria</taxon>
    </lineage>
</organism>
<dbReference type="EC" id="2.4.1.-" evidence="10"/>
<dbReference type="InterPro" id="IPR002659">
    <property type="entry name" value="Glyco_trans_31"/>
</dbReference>
<comment type="caution">
    <text evidence="11">The sequence shown here is derived from an EMBL/GenBank/DDBJ whole genome shotgun (WGS) entry which is preliminary data.</text>
</comment>
<dbReference type="GO" id="GO:0000139">
    <property type="term" value="C:Golgi membrane"/>
    <property type="evidence" value="ECO:0007669"/>
    <property type="project" value="UniProtKB-SubCell"/>
</dbReference>
<evidence type="ECO:0000256" key="5">
    <source>
        <dbReference type="ARBA" id="ARBA00022692"/>
    </source>
</evidence>